<keyword evidence="8" id="KW-1185">Reference proteome</keyword>
<dbReference type="AlphaFoldDB" id="A0A0H3LZW4"/>
<dbReference type="InterPro" id="IPR013766">
    <property type="entry name" value="Thioredoxin_domain"/>
</dbReference>
<dbReference type="PANTHER" id="PTHR42852">
    <property type="entry name" value="THIOL:DISULFIDE INTERCHANGE PROTEIN DSBE"/>
    <property type="match status" value="1"/>
</dbReference>
<evidence type="ECO:0000256" key="4">
    <source>
        <dbReference type="ARBA" id="ARBA00023157"/>
    </source>
</evidence>
<evidence type="ECO:0000256" key="3">
    <source>
        <dbReference type="ARBA" id="ARBA00022748"/>
    </source>
</evidence>
<name>A0A0H3LZW4_EHRRW</name>
<evidence type="ECO:0000256" key="5">
    <source>
        <dbReference type="ARBA" id="ARBA00023284"/>
    </source>
</evidence>
<feature type="domain" description="Thioredoxin" evidence="6">
    <location>
        <begin position="18"/>
        <end position="166"/>
    </location>
</feature>
<evidence type="ECO:0000259" key="6">
    <source>
        <dbReference type="PROSITE" id="PS51352"/>
    </source>
</evidence>
<dbReference type="Gene3D" id="3.40.30.10">
    <property type="entry name" value="Glutaredoxin"/>
    <property type="match status" value="1"/>
</dbReference>
<dbReference type="Proteomes" id="UP000001021">
    <property type="component" value="Chromosome"/>
</dbReference>
<dbReference type="RefSeq" id="WP_011155370.1">
    <property type="nucleotide sequence ID" value="NC_005295.2"/>
</dbReference>
<dbReference type="InterPro" id="IPR013740">
    <property type="entry name" value="Redoxin"/>
</dbReference>
<dbReference type="InterPro" id="IPR017937">
    <property type="entry name" value="Thioredoxin_CS"/>
</dbReference>
<dbReference type="GO" id="GO:0030288">
    <property type="term" value="C:outer membrane-bounded periplasmic space"/>
    <property type="evidence" value="ECO:0007669"/>
    <property type="project" value="InterPro"/>
</dbReference>
<dbReference type="HOGENOM" id="CLU_042529_19_4_5"/>
<proteinExistence type="inferred from homology"/>
<dbReference type="InterPro" id="IPR050553">
    <property type="entry name" value="Thioredoxin_ResA/DsbE_sf"/>
</dbReference>
<dbReference type="GeneID" id="33058210"/>
<dbReference type="CDD" id="cd03010">
    <property type="entry name" value="TlpA_like_DsbE"/>
    <property type="match status" value="1"/>
</dbReference>
<sequence length="166" mass="19037">MKIFGTIFLICFLMFVAIFTKTLLDKNTVPDVSNRIVLPLLYTEDKLFDTNELIGHPYILNVFASWCTTCQEEHGILLDIAKKQMIKIYGINYLDTEYKVKEWLKTNGNPYTEIAKDYSGKVNSALGVTGVPETFIFDQHGKLILHIHGNLPENIWETQILPLIQN</sequence>
<dbReference type="KEGG" id="eru:Erum6910"/>
<accession>A0A0H3LZW4</accession>
<keyword evidence="5" id="KW-0676">Redox-active center</keyword>
<dbReference type="InterPro" id="IPR004799">
    <property type="entry name" value="Periplasmic_diS_OxRdtase_DsbE"/>
</dbReference>
<dbReference type="KEGG" id="erw:ERWE_CDS_07260"/>
<evidence type="ECO:0000313" key="8">
    <source>
        <dbReference type="Proteomes" id="UP000001021"/>
    </source>
</evidence>
<evidence type="ECO:0000256" key="1">
    <source>
        <dbReference type="ARBA" id="ARBA00004196"/>
    </source>
</evidence>
<keyword evidence="3" id="KW-0201">Cytochrome c-type biogenesis</keyword>
<dbReference type="PROSITE" id="PS00194">
    <property type="entry name" value="THIOREDOXIN_1"/>
    <property type="match status" value="1"/>
</dbReference>
<organism evidence="7 8">
    <name type="scientific">Ehrlichia ruminantium (strain Welgevonden)</name>
    <dbReference type="NCBI Taxonomy" id="254945"/>
    <lineage>
        <taxon>Bacteria</taxon>
        <taxon>Pseudomonadati</taxon>
        <taxon>Pseudomonadota</taxon>
        <taxon>Alphaproteobacteria</taxon>
        <taxon>Rickettsiales</taxon>
        <taxon>Anaplasmataceae</taxon>
        <taxon>Ehrlichia</taxon>
    </lineage>
</organism>
<dbReference type="PANTHER" id="PTHR42852:SF6">
    <property type="entry name" value="THIOL:DISULFIDE INTERCHANGE PROTEIN DSBE"/>
    <property type="match status" value="1"/>
</dbReference>
<comment type="subcellular location">
    <subcellularLocation>
        <location evidence="1">Cell envelope</location>
    </subcellularLocation>
</comment>
<dbReference type="GO" id="GO:0015036">
    <property type="term" value="F:disulfide oxidoreductase activity"/>
    <property type="evidence" value="ECO:0007669"/>
    <property type="project" value="InterPro"/>
</dbReference>
<dbReference type="EMBL" id="CR925678">
    <property type="protein sequence ID" value="CAI27220.1"/>
    <property type="molecule type" value="Genomic_DNA"/>
</dbReference>
<dbReference type="Pfam" id="PF08534">
    <property type="entry name" value="Redoxin"/>
    <property type="match status" value="1"/>
</dbReference>
<keyword evidence="4" id="KW-1015">Disulfide bond</keyword>
<comment type="similarity">
    <text evidence="2">Belongs to the thioredoxin family. DsbE subfamily.</text>
</comment>
<evidence type="ECO:0000313" key="7">
    <source>
        <dbReference type="EMBL" id="CAI27220.1"/>
    </source>
</evidence>
<protein>
    <submittedName>
        <fullName evidence="7">Thiol:disulfide interchange protein dsb</fullName>
    </submittedName>
</protein>
<dbReference type="InterPro" id="IPR036249">
    <property type="entry name" value="Thioredoxin-like_sf"/>
</dbReference>
<gene>
    <name evidence="7" type="primary">dsbE</name>
    <name evidence="7" type="ordered locus">ERWE_CDS_07260</name>
</gene>
<dbReference type="eggNOG" id="COG0526">
    <property type="taxonomic scope" value="Bacteria"/>
</dbReference>
<evidence type="ECO:0000256" key="2">
    <source>
        <dbReference type="ARBA" id="ARBA00007758"/>
    </source>
</evidence>
<dbReference type="SUPFAM" id="SSF52833">
    <property type="entry name" value="Thioredoxin-like"/>
    <property type="match status" value="1"/>
</dbReference>
<reference evidence="7 8" key="1">
    <citation type="journal article" date="2006" name="J. Bacteriol.">
        <title>Comparative genomic analysis of three strains of Ehrlichia ruminantium reveals an active process of genome size plasticity.</title>
        <authorList>
            <person name="Frutos R."/>
            <person name="Viari A."/>
            <person name="Ferraz C."/>
            <person name="Morgat A."/>
            <person name="Eychenie S."/>
            <person name="Kandassami Y."/>
            <person name="Chantal I."/>
            <person name="Bensaid A."/>
            <person name="Coissac E."/>
            <person name="Vachiery N."/>
            <person name="Demaille J."/>
            <person name="Martinez D."/>
        </authorList>
    </citation>
    <scope>NUCLEOTIDE SEQUENCE [LARGE SCALE GENOMIC DNA]</scope>
    <source>
        <strain evidence="7 8">Welgevonden</strain>
    </source>
</reference>
<dbReference type="GO" id="GO:0017004">
    <property type="term" value="P:cytochrome complex assembly"/>
    <property type="evidence" value="ECO:0007669"/>
    <property type="project" value="UniProtKB-KW"/>
</dbReference>
<dbReference type="PROSITE" id="PS51352">
    <property type="entry name" value="THIOREDOXIN_2"/>
    <property type="match status" value="1"/>
</dbReference>